<dbReference type="Proteomes" id="UP000032702">
    <property type="component" value="Unassembled WGS sequence"/>
</dbReference>
<reference evidence="2 3" key="1">
    <citation type="submission" date="2006-04" db="EMBL/GenBank/DDBJ databases">
        <authorList>
            <person name="Nierman W.C."/>
        </authorList>
    </citation>
    <scope>NUCLEOTIDE SEQUENCE [LARGE SCALE GENOMIC DNA]</scope>
    <source>
        <strain evidence="2 3">DW4/3-1</strain>
    </source>
</reference>
<feature type="region of interest" description="Disordered" evidence="1">
    <location>
        <begin position="32"/>
        <end position="61"/>
    </location>
</feature>
<protein>
    <submittedName>
        <fullName evidence="2">Uncharacterized protein</fullName>
    </submittedName>
</protein>
<feature type="compositionally biased region" description="Polar residues" evidence="1">
    <location>
        <begin position="380"/>
        <end position="389"/>
    </location>
</feature>
<feature type="compositionally biased region" description="Basic and acidic residues" evidence="1">
    <location>
        <begin position="459"/>
        <end position="472"/>
    </location>
</feature>
<feature type="region of interest" description="Disordered" evidence="1">
    <location>
        <begin position="77"/>
        <end position="106"/>
    </location>
</feature>
<accession>Q08TY3</accession>
<feature type="region of interest" description="Disordered" evidence="1">
    <location>
        <begin position="376"/>
        <end position="407"/>
    </location>
</feature>
<comment type="caution">
    <text evidence="2">The sequence shown here is derived from an EMBL/GenBank/DDBJ whole genome shotgun (WGS) entry which is preliminary data.</text>
</comment>
<dbReference type="AlphaFoldDB" id="Q08TY3"/>
<organism evidence="2 3">
    <name type="scientific">Stigmatella aurantiaca (strain DW4/3-1)</name>
    <dbReference type="NCBI Taxonomy" id="378806"/>
    <lineage>
        <taxon>Bacteria</taxon>
        <taxon>Pseudomonadati</taxon>
        <taxon>Myxococcota</taxon>
        <taxon>Myxococcia</taxon>
        <taxon>Myxococcales</taxon>
        <taxon>Cystobacterineae</taxon>
        <taxon>Archangiaceae</taxon>
        <taxon>Stigmatella</taxon>
    </lineage>
</organism>
<dbReference type="EMBL" id="AAMD01000137">
    <property type="protein sequence ID" value="EAU63954.1"/>
    <property type="molecule type" value="Genomic_DNA"/>
</dbReference>
<name>Q08TY3_STIAD</name>
<gene>
    <name evidence="2" type="ORF">STIAU_2216</name>
</gene>
<evidence type="ECO:0000313" key="3">
    <source>
        <dbReference type="Proteomes" id="UP000032702"/>
    </source>
</evidence>
<sequence>MQRGRVLLPVHLPTPGLHRIPQLVHIEGIGAEGEHPHLGRPQHPQTGDGVDARDEGVGRGQDAPRVLQVALLAQGLHHRPGRGDGPPGPRPRHGGGGVQPPRPPAIGEELMPPQGPVAVQHHRGPLGRIAILVEVRGQRGDPRDLEVERGNVPAELPCERQEEPPQTRIHMAQQPPGLGQRGQLGDGVQDTLGVRGGTAHDERRARGDEALHLPHIHPEIRPQGRVLDVHIEVMRRLLEGGVDRQGDDHLRTADALLLAGPLPGGLHRHHDALGAPRGHRARHVLIAVKQLRGHGNHVGLHAAQGRKGQGRQPILGDELAIGFLEQRRVLVIHVINEAEGTALLPARVFRAQGPQLREHFLFRALVLWQRLRRHPGLPHTFSTAPSTSHVRMERAERSASSRVEHHRGRALPCPWRIASHHEHQRLAPGIPGAPQEGPSKATQRRREAALPHGPGAIRPRADRCPRHDPSAR</sequence>
<feature type="region of interest" description="Disordered" evidence="1">
    <location>
        <begin position="426"/>
        <end position="472"/>
    </location>
</feature>
<evidence type="ECO:0000313" key="2">
    <source>
        <dbReference type="EMBL" id="EAU63954.1"/>
    </source>
</evidence>
<proteinExistence type="predicted"/>
<evidence type="ECO:0000256" key="1">
    <source>
        <dbReference type="SAM" id="MobiDB-lite"/>
    </source>
</evidence>
<feature type="compositionally biased region" description="Basic and acidic residues" evidence="1">
    <location>
        <begin position="390"/>
        <end position="403"/>
    </location>
</feature>